<dbReference type="PATRIC" id="fig|37636.3.peg.2710"/>
<comment type="caution">
    <text evidence="2">The sequence shown here is derived from an EMBL/GenBank/DDBJ whole genome shotgun (WGS) entry which is preliminary data.</text>
</comment>
<gene>
    <name evidence="2" type="ORF">AN926_04735</name>
    <name evidence="3" type="ORF">CSW30_12020</name>
</gene>
<feature type="compositionally biased region" description="Polar residues" evidence="1">
    <location>
        <begin position="97"/>
        <end position="107"/>
    </location>
</feature>
<dbReference type="EMBL" id="PEMG01000440">
    <property type="protein sequence ID" value="RTI05159.1"/>
    <property type="molecule type" value="Genomic_DNA"/>
</dbReference>
<dbReference type="Proteomes" id="UP000053099">
    <property type="component" value="Unassembled WGS sequence"/>
</dbReference>
<dbReference type="InterPro" id="IPR011231">
    <property type="entry name" value="Phage_VT1-Sakai_H0018"/>
</dbReference>
<dbReference type="Proteomes" id="UP000287173">
    <property type="component" value="Unassembled WGS sequence"/>
</dbReference>
<feature type="region of interest" description="Disordered" evidence="1">
    <location>
        <begin position="79"/>
        <end position="109"/>
    </location>
</feature>
<evidence type="ECO:0000313" key="3">
    <source>
        <dbReference type="EMBL" id="RTI05159.1"/>
    </source>
</evidence>
<reference evidence="3 5" key="2">
    <citation type="journal article" date="2019" name="Extremophiles">
        <title>Biogeography of thermophiles and predominance of Thermus scotoductus in domestic water heaters.</title>
        <authorList>
            <person name="Wilpiszeski R.L."/>
            <person name="Zhang Z."/>
            <person name="House C.H."/>
        </authorList>
    </citation>
    <scope>NUCLEOTIDE SEQUENCE [LARGE SCALE GENOMIC DNA]</scope>
    <source>
        <strain evidence="3 5">17_S17</strain>
    </source>
</reference>
<dbReference type="EMBL" id="LJJR01000009">
    <property type="protein sequence ID" value="KPD32269.1"/>
    <property type="molecule type" value="Genomic_DNA"/>
</dbReference>
<sequence>MFDTERWADEYLIPLPVKANAVIRQGALVMVSGGYAEEAAPGTGKIALGVAQETVDNTGGTDGAKKVLVRRGVFRFENDPADPVGPTELGRDVYATGPNTVGKTGTGRSKAGRALKVEPDYVWVEVW</sequence>
<evidence type="ECO:0000313" key="5">
    <source>
        <dbReference type="Proteomes" id="UP000287173"/>
    </source>
</evidence>
<evidence type="ECO:0000256" key="1">
    <source>
        <dbReference type="SAM" id="MobiDB-lite"/>
    </source>
</evidence>
<reference evidence="2 4" key="1">
    <citation type="submission" date="2015-09" db="EMBL/GenBank/DDBJ databases">
        <title>Draft genome sequence of Thermus scotoductus strain K1 isolated from a geothermal spring in Nagorno-Karabakh, Armenia.</title>
        <authorList>
            <person name="Saghatelyan A."/>
            <person name="Poghosyan L."/>
            <person name="Panosyan H."/>
            <person name="Birkeland N.-K."/>
        </authorList>
    </citation>
    <scope>NUCLEOTIDE SEQUENCE [LARGE SCALE GENOMIC DNA]</scope>
    <source>
        <strain evidence="2 4">K1</strain>
    </source>
</reference>
<evidence type="ECO:0000313" key="4">
    <source>
        <dbReference type="Proteomes" id="UP000053099"/>
    </source>
</evidence>
<dbReference type="AlphaFoldDB" id="A0A0N0ZSL6"/>
<accession>A0A0N0ZSL6</accession>
<dbReference type="RefSeq" id="WP_054391865.1">
    <property type="nucleotide sequence ID" value="NZ_PEMG01000440.1"/>
</dbReference>
<name>A0A0N0ZSL6_THESC</name>
<protein>
    <submittedName>
        <fullName evidence="2">Uncharacterized protein</fullName>
    </submittedName>
</protein>
<dbReference type="Pfam" id="PF09956">
    <property type="entry name" value="Phage_cement_2"/>
    <property type="match status" value="1"/>
</dbReference>
<organism evidence="2 4">
    <name type="scientific">Thermus scotoductus</name>
    <dbReference type="NCBI Taxonomy" id="37636"/>
    <lineage>
        <taxon>Bacteria</taxon>
        <taxon>Thermotogati</taxon>
        <taxon>Deinococcota</taxon>
        <taxon>Deinococci</taxon>
        <taxon>Thermales</taxon>
        <taxon>Thermaceae</taxon>
        <taxon>Thermus</taxon>
    </lineage>
</organism>
<proteinExistence type="predicted"/>
<evidence type="ECO:0000313" key="2">
    <source>
        <dbReference type="EMBL" id="KPD32269.1"/>
    </source>
</evidence>